<accession>A0A8G2CBL6</accession>
<dbReference type="RefSeq" id="WP_019999514.1">
    <property type="nucleotide sequence ID" value="NZ_CP192217.1"/>
</dbReference>
<keyword evidence="3 4" id="KW-0975">Bacterial flagellum</keyword>
<evidence type="ECO:0000256" key="3">
    <source>
        <dbReference type="ARBA" id="ARBA00023143"/>
    </source>
</evidence>
<organism evidence="7 8">
    <name type="scientific">Halodesulfovibrio aestuarii</name>
    <dbReference type="NCBI Taxonomy" id="126333"/>
    <lineage>
        <taxon>Bacteria</taxon>
        <taxon>Pseudomonadati</taxon>
        <taxon>Thermodesulfobacteriota</taxon>
        <taxon>Desulfovibrionia</taxon>
        <taxon>Desulfovibrionales</taxon>
        <taxon>Desulfovibrionaceae</taxon>
        <taxon>Halodesulfovibrio</taxon>
    </lineage>
</organism>
<proteinExistence type="inferred from homology"/>
<dbReference type="PANTHER" id="PTHR34653">
    <property type="match status" value="1"/>
</dbReference>
<dbReference type="PRINTS" id="PR01006">
    <property type="entry name" value="FLGHOOKFLIE"/>
</dbReference>
<dbReference type="PANTHER" id="PTHR34653:SF1">
    <property type="entry name" value="FLAGELLAR HOOK-BASAL BODY COMPLEX PROTEIN FLIE"/>
    <property type="match status" value="1"/>
</dbReference>
<dbReference type="EMBL" id="JBFSOO010000015">
    <property type="protein sequence ID" value="MEZ6854866.1"/>
    <property type="molecule type" value="Genomic_DNA"/>
</dbReference>
<evidence type="ECO:0000313" key="7">
    <source>
        <dbReference type="EMBL" id="SHJ57759.1"/>
    </source>
</evidence>
<evidence type="ECO:0000256" key="1">
    <source>
        <dbReference type="ARBA" id="ARBA00004117"/>
    </source>
</evidence>
<dbReference type="Proteomes" id="UP000184001">
    <property type="component" value="Unassembled WGS sequence"/>
</dbReference>
<keyword evidence="7" id="KW-0282">Flagellum</keyword>
<evidence type="ECO:0000256" key="5">
    <source>
        <dbReference type="NCBIfam" id="TIGR00205"/>
    </source>
</evidence>
<evidence type="ECO:0000256" key="4">
    <source>
        <dbReference type="HAMAP-Rule" id="MF_00724"/>
    </source>
</evidence>
<dbReference type="EMBL" id="FQZR01000007">
    <property type="protein sequence ID" value="SHJ57759.1"/>
    <property type="molecule type" value="Genomic_DNA"/>
</dbReference>
<keyword evidence="9" id="KW-1185">Reference proteome</keyword>
<dbReference type="GO" id="GO:0003774">
    <property type="term" value="F:cytoskeletal motor activity"/>
    <property type="evidence" value="ECO:0007669"/>
    <property type="project" value="InterPro"/>
</dbReference>
<evidence type="ECO:0000313" key="6">
    <source>
        <dbReference type="EMBL" id="MEZ6854866.1"/>
    </source>
</evidence>
<dbReference type="GO" id="GO:0005198">
    <property type="term" value="F:structural molecule activity"/>
    <property type="evidence" value="ECO:0007669"/>
    <property type="project" value="UniProtKB-UniRule"/>
</dbReference>
<gene>
    <name evidence="4 6" type="primary">fliE</name>
    <name evidence="6" type="ORF">AB2Z07_15280</name>
    <name evidence="7" type="ORF">SAMN05660830_02778</name>
</gene>
<dbReference type="NCBIfam" id="TIGR00205">
    <property type="entry name" value="fliE"/>
    <property type="match status" value="1"/>
</dbReference>
<evidence type="ECO:0000256" key="2">
    <source>
        <dbReference type="ARBA" id="ARBA00009272"/>
    </source>
</evidence>
<protein>
    <recommendedName>
        <fullName evidence="4 5">Flagellar hook-basal body complex protein FliE</fullName>
    </recommendedName>
</protein>
<dbReference type="GO" id="GO:0071973">
    <property type="term" value="P:bacterial-type flagellum-dependent cell motility"/>
    <property type="evidence" value="ECO:0007669"/>
    <property type="project" value="InterPro"/>
</dbReference>
<dbReference type="AlphaFoldDB" id="A0A8G2CBL6"/>
<dbReference type="HAMAP" id="MF_00724">
    <property type="entry name" value="FliE"/>
    <property type="match status" value="1"/>
</dbReference>
<dbReference type="Pfam" id="PF02049">
    <property type="entry name" value="FliE"/>
    <property type="match status" value="1"/>
</dbReference>
<keyword evidence="7" id="KW-0966">Cell projection</keyword>
<keyword evidence="7" id="KW-0969">Cilium</keyword>
<sequence length="108" mass="11844">MAIQSVGMKAYSEALNSFASGNKKVQQSTASEEKSTTSFLDTVEASVKKVNDMQQEKAVMVESFASGEQQNVHELMITLQKASVAMDLTSAVRNKVLNAYNEISKMQF</sequence>
<reference evidence="6 9" key="2">
    <citation type="submission" date="2024-07" db="EMBL/GenBank/DDBJ databases">
        <title>Active virus-host system and metabolic interactions in a Lokiarchaeon culture.</title>
        <authorList>
            <person name="Ponce Toledo R.I."/>
            <person name="Rodrigues Oliveira T."/>
            <person name="Schleper C."/>
        </authorList>
    </citation>
    <scope>NUCLEOTIDE SEQUENCE [LARGE SCALE GENOMIC DNA]</scope>
    <source>
        <strain evidence="6 9">B35</strain>
    </source>
</reference>
<evidence type="ECO:0000313" key="8">
    <source>
        <dbReference type="Proteomes" id="UP000184001"/>
    </source>
</evidence>
<comment type="subcellular location">
    <subcellularLocation>
        <location evidence="1 4">Bacterial flagellum basal body</location>
    </subcellularLocation>
</comment>
<dbReference type="Proteomes" id="UP001568358">
    <property type="component" value="Unassembled WGS sequence"/>
</dbReference>
<reference evidence="7 8" key="1">
    <citation type="submission" date="2016-11" db="EMBL/GenBank/DDBJ databases">
        <authorList>
            <person name="Varghese N."/>
            <person name="Submissions S."/>
        </authorList>
    </citation>
    <scope>NUCLEOTIDE SEQUENCE [LARGE SCALE GENOMIC DNA]</scope>
    <source>
        <strain evidence="7 8">DSM 17919</strain>
    </source>
</reference>
<comment type="caution">
    <text evidence="7">The sequence shown here is derived from an EMBL/GenBank/DDBJ whole genome shotgun (WGS) entry which is preliminary data.</text>
</comment>
<evidence type="ECO:0000313" key="9">
    <source>
        <dbReference type="Proteomes" id="UP001568358"/>
    </source>
</evidence>
<dbReference type="InterPro" id="IPR001624">
    <property type="entry name" value="FliE"/>
</dbReference>
<dbReference type="GO" id="GO:0009425">
    <property type="term" value="C:bacterial-type flagellum basal body"/>
    <property type="evidence" value="ECO:0007669"/>
    <property type="project" value="UniProtKB-SubCell"/>
</dbReference>
<comment type="similarity">
    <text evidence="2 4">Belongs to the FliE family.</text>
</comment>
<name>A0A8G2CBL6_9BACT</name>